<name>A0A380C1U3_9GAMM</name>
<reference evidence="1 2" key="1">
    <citation type="submission" date="2018-06" db="EMBL/GenBank/DDBJ databases">
        <authorList>
            <consortium name="Pathogen Informatics"/>
            <person name="Doyle S."/>
        </authorList>
    </citation>
    <scope>NUCLEOTIDE SEQUENCE [LARGE SCALE GENOMIC DNA]</scope>
    <source>
        <strain evidence="1 2">NCTC10738</strain>
    </source>
</reference>
<proteinExistence type="predicted"/>
<dbReference type="Proteomes" id="UP000254069">
    <property type="component" value="Unassembled WGS sequence"/>
</dbReference>
<evidence type="ECO:0000313" key="2">
    <source>
        <dbReference type="Proteomes" id="UP000254069"/>
    </source>
</evidence>
<dbReference type="AlphaFoldDB" id="A0A380C1U3"/>
<keyword evidence="2" id="KW-1185">Reference proteome</keyword>
<evidence type="ECO:0000313" key="1">
    <source>
        <dbReference type="EMBL" id="SUJ10261.1"/>
    </source>
</evidence>
<accession>A0A380C1U3</accession>
<dbReference type="RefSeq" id="WP_115390490.1">
    <property type="nucleotide sequence ID" value="NZ_CP076374.1"/>
</dbReference>
<protein>
    <submittedName>
        <fullName evidence="1">Uncharacterized protein</fullName>
    </submittedName>
</protein>
<gene>
    <name evidence="1" type="ORF">NCTC10738_04262</name>
</gene>
<organism evidence="1 2">
    <name type="scientific">Shewanella algae</name>
    <dbReference type="NCBI Taxonomy" id="38313"/>
    <lineage>
        <taxon>Bacteria</taxon>
        <taxon>Pseudomonadati</taxon>
        <taxon>Pseudomonadota</taxon>
        <taxon>Gammaproteobacteria</taxon>
        <taxon>Alteromonadales</taxon>
        <taxon>Shewanellaceae</taxon>
        <taxon>Shewanella</taxon>
    </lineage>
</organism>
<dbReference type="EMBL" id="UGYO01000002">
    <property type="protein sequence ID" value="SUJ10261.1"/>
    <property type="molecule type" value="Genomic_DNA"/>
</dbReference>
<sequence>MQLPIEYYWLKAHKFAGLMPWWFIDEPGGPGLRMEYQKETGEDFYPIARRQDNDSVAGFKVIDGEIQKELVSVHLTWTGKREQQGFPTRAVYKDIFSWLSEEVLPETADWVSEEFLAEFEEENR</sequence>